<protein>
    <submittedName>
        <fullName evidence="1">Cytochrome b5-like Heme/Steroid binding domain-containing protein</fullName>
    </submittedName>
</protein>
<sequence length="963" mass="106536">MASLDTNALGRLKPVPRFQELASLIPEGLGRDCYNSVKNTVDHLGRAVQLGQHRQFIEAFSSTLGVDTLLAVASVSIDNEEVCSAFSVYFTTLEQAYYWPRDQDVQTPSMLMEHKLVIQTLHHPELREMLLGALDFQRGDVALAALKMAKAMVEEARMARRDGKKLDNARQDRVNLLYRTCTEDWACQGDYNDTDSHKEFGRLHEVIRTNGTQRSVQEIFEAASGLRWLQEMPSLLSSLPTSSDLLCDAFLDLQLAIALGREELYSMMIDETIWGRTFAKYSKGVDVCTIGAGGADCPMFRMLDALCGRADGTTQAALLDELDFRSRFFPRNFRALINTVASSPSIRQYVSSGKTSYVLAQAFKALQQQLFDIYEMHRKKAMRIALSLRAGQATTSSGTEKAASPEWHIANMLSSAMKVRFGDDPETLKIDAYTWSTPLLYGTDGKIESARVRLVFSTPLALSPGDTISVSVQIKPGQWHTRTYSITQTDAQWGHSQGVCSITSSVEICVRRRGLVSTYLCNQQSGFPTRVAVKSAPHFRIRGNSNHDEETIFVAQGGAVGVFLPWLYQQKCLIGKYTLIVATRNCNMLAYASRLHRLASQFGPQLRIVIGLSNANKGDIKTLSFGRIEAYCGRVTEYLKSCALSKDATTYVCGSSAFGVDVADRIAARQKDTVQNDLGPRLAPVLTSSLPSIRLHVAAGSHAVQKSCKLRSISRAELALHNSPGDLWIALGDRVYDISAVSSFHPGGEKVLTYRAGRQAQDVFNSVHEGSYEVDSLLQQMVIGMLAPGNPADREWEQRLDKVVEIQNDLTNNTRFEQKPTGSSRQLSQAPPAYVVRASLDDFAKAWAALLSGVSGGGNEEEDTVALLEASRESASGYFDEIQSRVYRDNFDDEERCALVLRDVFESVEVAVSKIHAAIDDVKRYMFECFAKSQEPLVTTCLHEGTKRIITALEQIPLSSVAL</sequence>
<keyword evidence="2" id="KW-1185">Reference proteome</keyword>
<dbReference type="EMBL" id="MU393474">
    <property type="protein sequence ID" value="KAI4865274.1"/>
    <property type="molecule type" value="Genomic_DNA"/>
</dbReference>
<evidence type="ECO:0000313" key="1">
    <source>
        <dbReference type="EMBL" id="KAI4865274.1"/>
    </source>
</evidence>
<name>A0ACB9Z2H0_9PEZI</name>
<gene>
    <name evidence="1" type="ORF">F4820DRAFT_303414</name>
</gene>
<proteinExistence type="predicted"/>
<dbReference type="Proteomes" id="UP001497700">
    <property type="component" value="Unassembled WGS sequence"/>
</dbReference>
<comment type="caution">
    <text evidence="1">The sequence shown here is derived from an EMBL/GenBank/DDBJ whole genome shotgun (WGS) entry which is preliminary data.</text>
</comment>
<accession>A0ACB9Z2H0</accession>
<reference evidence="1 2" key="1">
    <citation type="journal article" date="2022" name="New Phytol.">
        <title>Ecological generalism drives hyperdiversity of secondary metabolite gene clusters in xylarialean endophytes.</title>
        <authorList>
            <person name="Franco M.E.E."/>
            <person name="Wisecaver J.H."/>
            <person name="Arnold A.E."/>
            <person name="Ju Y.M."/>
            <person name="Slot J.C."/>
            <person name="Ahrendt S."/>
            <person name="Moore L.P."/>
            <person name="Eastman K.E."/>
            <person name="Scott K."/>
            <person name="Konkel Z."/>
            <person name="Mondo S.J."/>
            <person name="Kuo A."/>
            <person name="Hayes R.D."/>
            <person name="Haridas S."/>
            <person name="Andreopoulos B."/>
            <person name="Riley R."/>
            <person name="LaButti K."/>
            <person name="Pangilinan J."/>
            <person name="Lipzen A."/>
            <person name="Amirebrahimi M."/>
            <person name="Yan J."/>
            <person name="Adam C."/>
            <person name="Keymanesh K."/>
            <person name="Ng V."/>
            <person name="Louie K."/>
            <person name="Northen T."/>
            <person name="Drula E."/>
            <person name="Henrissat B."/>
            <person name="Hsieh H.M."/>
            <person name="Youens-Clark K."/>
            <person name="Lutzoni F."/>
            <person name="Miadlikowska J."/>
            <person name="Eastwood D.C."/>
            <person name="Hamelin R.C."/>
            <person name="Grigoriev I.V."/>
            <person name="U'Ren J.M."/>
        </authorList>
    </citation>
    <scope>NUCLEOTIDE SEQUENCE [LARGE SCALE GENOMIC DNA]</scope>
    <source>
        <strain evidence="1 2">CBS 119005</strain>
    </source>
</reference>
<organism evidence="1 2">
    <name type="scientific">Hypoxylon rubiginosum</name>
    <dbReference type="NCBI Taxonomy" id="110542"/>
    <lineage>
        <taxon>Eukaryota</taxon>
        <taxon>Fungi</taxon>
        <taxon>Dikarya</taxon>
        <taxon>Ascomycota</taxon>
        <taxon>Pezizomycotina</taxon>
        <taxon>Sordariomycetes</taxon>
        <taxon>Xylariomycetidae</taxon>
        <taxon>Xylariales</taxon>
        <taxon>Hypoxylaceae</taxon>
        <taxon>Hypoxylon</taxon>
    </lineage>
</organism>
<evidence type="ECO:0000313" key="2">
    <source>
        <dbReference type="Proteomes" id="UP001497700"/>
    </source>
</evidence>